<protein>
    <recommendedName>
        <fullName evidence="3">Tetratricopeptide repeat protein</fullName>
    </recommendedName>
</protein>
<comment type="caution">
    <text evidence="1">The sequence shown here is derived from an EMBL/GenBank/DDBJ whole genome shotgun (WGS) entry which is preliminary data.</text>
</comment>
<evidence type="ECO:0008006" key="3">
    <source>
        <dbReference type="Google" id="ProtNLM"/>
    </source>
</evidence>
<organism evidence="1 2">
    <name type="scientific">Streptomyces halstedii</name>
    <dbReference type="NCBI Taxonomy" id="1944"/>
    <lineage>
        <taxon>Bacteria</taxon>
        <taxon>Bacillati</taxon>
        <taxon>Actinomycetota</taxon>
        <taxon>Actinomycetes</taxon>
        <taxon>Kitasatosporales</taxon>
        <taxon>Streptomycetaceae</taxon>
        <taxon>Streptomyces</taxon>
    </lineage>
</organism>
<accession>A0ABS6TKY4</accession>
<proteinExistence type="predicted"/>
<dbReference type="EMBL" id="JAHUVW010000001">
    <property type="protein sequence ID" value="MBV7668811.1"/>
    <property type="molecule type" value="Genomic_DNA"/>
</dbReference>
<gene>
    <name evidence="1" type="ORF">STHAL_04775</name>
</gene>
<reference evidence="1 2" key="1">
    <citation type="submission" date="2021-07" db="EMBL/GenBank/DDBJ databases">
        <title>Sequencing Streptomyces halstedii LGO-A4 genome an citrus endophytic actinomycete.</title>
        <authorList>
            <person name="Samborskyy M."/>
            <person name="Scott N."/>
            <person name="Deglau R."/>
            <person name="Dickens S."/>
            <person name="Oliveira L.G."/>
        </authorList>
    </citation>
    <scope>NUCLEOTIDE SEQUENCE [LARGE SCALE GENOMIC DNA]</scope>
    <source>
        <strain evidence="1 2">LGO-A4</strain>
    </source>
</reference>
<keyword evidence="2" id="KW-1185">Reference proteome</keyword>
<name>A0ABS6TKY4_STRHA</name>
<dbReference type="Proteomes" id="UP000735541">
    <property type="component" value="Unassembled WGS sequence"/>
</dbReference>
<dbReference type="SUPFAM" id="SSF48452">
    <property type="entry name" value="TPR-like"/>
    <property type="match status" value="1"/>
</dbReference>
<sequence length="83" mass="9256">MLAPWSGARRARAAEEIHDWDTAIALLDRARDGDRSALYVLVRLLCETGRSQEARRAVLSIAPNDTYAHHILEPHRPSPLGTT</sequence>
<dbReference type="InterPro" id="IPR011990">
    <property type="entry name" value="TPR-like_helical_dom_sf"/>
</dbReference>
<evidence type="ECO:0000313" key="2">
    <source>
        <dbReference type="Proteomes" id="UP000735541"/>
    </source>
</evidence>
<evidence type="ECO:0000313" key="1">
    <source>
        <dbReference type="EMBL" id="MBV7668811.1"/>
    </source>
</evidence>